<organism evidence="2 3">
    <name type="scientific">Nguyenibacter vanlangensis</name>
    <dbReference type="NCBI Taxonomy" id="1216886"/>
    <lineage>
        <taxon>Bacteria</taxon>
        <taxon>Pseudomonadati</taxon>
        <taxon>Pseudomonadota</taxon>
        <taxon>Alphaproteobacteria</taxon>
        <taxon>Acetobacterales</taxon>
        <taxon>Acetobacteraceae</taxon>
        <taxon>Nguyenibacter</taxon>
    </lineage>
</organism>
<name>A0ABZ3D0J3_9PROT</name>
<evidence type="ECO:0000313" key="2">
    <source>
        <dbReference type="EMBL" id="XAE41155.1"/>
    </source>
</evidence>
<reference evidence="2 3" key="1">
    <citation type="submission" date="2024-04" db="EMBL/GenBank/DDBJ databases">
        <title>Complete genome sequence of Nguyenibacter vanlangesis HBCM-1154, a strain capable of nitrogen fixation, IAA production, and phosphorus solubilization isolated from sugarcane soil.</title>
        <authorList>
            <person name="MY HANH P."/>
        </authorList>
    </citation>
    <scope>NUCLEOTIDE SEQUENCE [LARGE SCALE GENOMIC DNA]</scope>
    <source>
        <strain evidence="2 3">HBCM 1154</strain>
    </source>
</reference>
<keyword evidence="3" id="KW-1185">Reference proteome</keyword>
<feature type="domain" description="T6SS Transcription factor RovC-like DNA binding" evidence="1">
    <location>
        <begin position="61"/>
        <end position="169"/>
    </location>
</feature>
<gene>
    <name evidence="2" type="ORF">AAC691_12580</name>
</gene>
<dbReference type="InterPro" id="IPR018754">
    <property type="entry name" value="RovC-like_DNA-bd"/>
</dbReference>
<evidence type="ECO:0000259" key="1">
    <source>
        <dbReference type="Pfam" id="PF10074"/>
    </source>
</evidence>
<dbReference type="Pfam" id="PF10074">
    <property type="entry name" value="RovC_DNA-bd"/>
    <property type="match status" value="1"/>
</dbReference>
<evidence type="ECO:0000313" key="3">
    <source>
        <dbReference type="Proteomes" id="UP001449795"/>
    </source>
</evidence>
<proteinExistence type="predicted"/>
<sequence>MTVFVTAPALFRVRSLPDDLFASGGTTRSAPGVIAIVVPDATGEHRLHLFGPAARARPAALIPLDGGEDLRVGELRRLLKRIARQPVAALPRALRLPPYRAWRLADVLCAYAGRLAGASQRDIGCVLDPAVRAMNARQWDSSPQRSRIARLLRTAHGLTERRGYLTLLRPPRFTVRV</sequence>
<dbReference type="Proteomes" id="UP001449795">
    <property type="component" value="Chromosome"/>
</dbReference>
<dbReference type="RefSeq" id="WP_342627148.1">
    <property type="nucleotide sequence ID" value="NZ_CP152276.1"/>
</dbReference>
<accession>A0ABZ3D0J3</accession>
<protein>
    <submittedName>
        <fullName evidence="2">DUF2285 domain-containing protein</fullName>
    </submittedName>
</protein>
<dbReference type="EMBL" id="CP152276">
    <property type="protein sequence ID" value="XAE41155.1"/>
    <property type="molecule type" value="Genomic_DNA"/>
</dbReference>